<accession>A0ABS0TW27</accession>
<evidence type="ECO:0000259" key="1">
    <source>
        <dbReference type="Pfam" id="PF13091"/>
    </source>
</evidence>
<protein>
    <recommendedName>
        <fullName evidence="1">Phospholipase D-like domain-containing protein</fullName>
    </recommendedName>
</protein>
<gene>
    <name evidence="2" type="ORF">JEQ07_19485</name>
</gene>
<dbReference type="Gene3D" id="3.30.870.10">
    <property type="entry name" value="Endonuclease Chain A"/>
    <property type="match status" value="2"/>
</dbReference>
<sequence>MNEEKALPCPGCVIDNNNNVQEWGVRGHFAKFGNESYHILRLIVNCIKATRDNAEIHVATCIWKDDKTDDSFFDGEDVLDALQEAADRGCKINLIKPKGDQIKESEYNSPTMNKKLDEFASNNKNVIYTYPKHWNHFKGVMISSLTLTNTVSKYFGVANTNEVDVFLVTIITSANLSEMDARKYQDLTLSWNWEDNKNDTHAGFIYHKTVGYFNELISKFIKYDTVLTSKEARGVGVLYYPRVLRDNDKNDDKTYAKSDPIVQFFNKFKKINSIKVAMAYWQGVRPYEGRYTFRRVGVTDHLIERVKNESTEVSIIINQIALPEDATNRLFWNENDPVPQLAHYKENALAIPEFFRLRDTMLENDNQLSKDDVSIRIVNNNSQQWTPYIHSKYMIVEGEPNETMESDLQGSTEFLWAGSSNIDNYGAWDNAEITIILGNETPQGLATIEHYKDNYHALFSMGRVFKEETKIFGGTNIKTHAIEDITYEYYKEDGSRDRNNHKQYP</sequence>
<evidence type="ECO:0000313" key="2">
    <source>
        <dbReference type="EMBL" id="MBI6182565.1"/>
    </source>
</evidence>
<comment type="caution">
    <text evidence="2">The sequence shown here is derived from an EMBL/GenBank/DDBJ whole genome shotgun (WGS) entry which is preliminary data.</text>
</comment>
<name>A0ABS0TW27_SERPR</name>
<dbReference type="EMBL" id="JAEHSL010000019">
    <property type="protein sequence ID" value="MBI6182565.1"/>
    <property type="molecule type" value="Genomic_DNA"/>
</dbReference>
<dbReference type="Proteomes" id="UP000639004">
    <property type="component" value="Unassembled WGS sequence"/>
</dbReference>
<evidence type="ECO:0000313" key="3">
    <source>
        <dbReference type="Proteomes" id="UP000639004"/>
    </source>
</evidence>
<reference evidence="2 3" key="1">
    <citation type="submission" date="2020-12" db="EMBL/GenBank/DDBJ databases">
        <title>Enhanced detection system for hospital associated transmission using whole genome sequencing surveillance.</title>
        <authorList>
            <person name="Harrison L.H."/>
            <person name="Van Tyne D."/>
            <person name="Marsh J.W."/>
            <person name="Griffith M.P."/>
            <person name="Snyder D.J."/>
            <person name="Cooper V.S."/>
            <person name="Mustapha M."/>
        </authorList>
    </citation>
    <scope>NUCLEOTIDE SEQUENCE [LARGE SCALE GENOMIC DNA]</scope>
    <source>
        <strain evidence="2 3">SER00238</strain>
    </source>
</reference>
<organism evidence="2 3">
    <name type="scientific">Serratia proteamaculans</name>
    <dbReference type="NCBI Taxonomy" id="28151"/>
    <lineage>
        <taxon>Bacteria</taxon>
        <taxon>Pseudomonadati</taxon>
        <taxon>Pseudomonadota</taxon>
        <taxon>Gammaproteobacteria</taxon>
        <taxon>Enterobacterales</taxon>
        <taxon>Yersiniaceae</taxon>
        <taxon>Serratia</taxon>
    </lineage>
</organism>
<dbReference type="SUPFAM" id="SSF56024">
    <property type="entry name" value="Phospholipase D/nuclease"/>
    <property type="match status" value="2"/>
</dbReference>
<feature type="domain" description="Phospholipase D-like" evidence="1">
    <location>
        <begin position="72"/>
        <end position="189"/>
    </location>
</feature>
<dbReference type="RefSeq" id="WP_129938025.1">
    <property type="nucleotide sequence ID" value="NZ_CAMIPQ010000001.1"/>
</dbReference>
<dbReference type="InterPro" id="IPR025202">
    <property type="entry name" value="PLD-like_dom"/>
</dbReference>
<dbReference type="Pfam" id="PF13091">
    <property type="entry name" value="PLDc_2"/>
    <property type="match status" value="1"/>
</dbReference>
<proteinExistence type="predicted"/>
<keyword evidence="3" id="KW-1185">Reference proteome</keyword>